<keyword evidence="1 3" id="KW-0238">DNA-binding</keyword>
<dbReference type="GO" id="GO:0097351">
    <property type="term" value="F:toxin sequestering activity"/>
    <property type="evidence" value="ECO:0007669"/>
    <property type="project" value="InterPro"/>
</dbReference>
<dbReference type="EMBL" id="SOMN01000005">
    <property type="protein sequence ID" value="TFE29056.1"/>
    <property type="molecule type" value="Genomic_DNA"/>
</dbReference>
<dbReference type="InterPro" id="IPR037914">
    <property type="entry name" value="SpoVT-AbrB_sf"/>
</dbReference>
<evidence type="ECO:0000256" key="1">
    <source>
        <dbReference type="PROSITE-ProRule" id="PRU01076"/>
    </source>
</evidence>
<gene>
    <name evidence="3" type="ORF">E2980_06625</name>
</gene>
<protein>
    <submittedName>
        <fullName evidence="3">AbrB/MazE/SpoVT family DNA-binding domain-containing protein</fullName>
    </submittedName>
</protein>
<dbReference type="PANTHER" id="PTHR40516">
    <property type="entry name" value="ANTITOXIN CHPS-RELATED"/>
    <property type="match status" value="1"/>
</dbReference>
<dbReference type="OrthoDB" id="9795766at2"/>
<dbReference type="PROSITE" id="PS51740">
    <property type="entry name" value="SPOVT_ABRB"/>
    <property type="match status" value="1"/>
</dbReference>
<dbReference type="PANTHER" id="PTHR40516:SF1">
    <property type="entry name" value="ANTITOXIN CHPS-RELATED"/>
    <property type="match status" value="1"/>
</dbReference>
<sequence>MGNKKGKDVLGMATVTLSKWGNSSAIRIPNQFLKRLNLEEGAELQIMMTTDNEILIRPSSRPEESNEDLRAHLKTLLDQIKPETKRHEEVDYGVEGDELI</sequence>
<feature type="domain" description="SpoVT-AbrB" evidence="2">
    <location>
        <begin position="15"/>
        <end position="61"/>
    </location>
</feature>
<dbReference type="SMART" id="SM00966">
    <property type="entry name" value="SpoVT_AbrB"/>
    <property type="match status" value="1"/>
</dbReference>
<dbReference type="Pfam" id="PF04014">
    <property type="entry name" value="MazE_antitoxin"/>
    <property type="match status" value="1"/>
</dbReference>
<evidence type="ECO:0000259" key="2">
    <source>
        <dbReference type="PROSITE" id="PS51740"/>
    </source>
</evidence>
<dbReference type="InterPro" id="IPR039052">
    <property type="entry name" value="Antitox_PemI-like"/>
</dbReference>
<keyword evidence="4" id="KW-1185">Reference proteome</keyword>
<reference evidence="3 4" key="1">
    <citation type="submission" date="2019-03" db="EMBL/GenBank/DDBJ databases">
        <title>Cohnella endophytica sp. nov., a novel endophytic bacterium isolated from bark of Sonneratia apetala.</title>
        <authorList>
            <person name="Tuo L."/>
        </authorList>
    </citation>
    <scope>NUCLEOTIDE SEQUENCE [LARGE SCALE GENOMIC DNA]</scope>
    <source>
        <strain evidence="3 4">CCTCC AB 208254</strain>
    </source>
</reference>
<evidence type="ECO:0000313" key="3">
    <source>
        <dbReference type="EMBL" id="TFE29056.1"/>
    </source>
</evidence>
<dbReference type="GO" id="GO:0003677">
    <property type="term" value="F:DNA binding"/>
    <property type="evidence" value="ECO:0007669"/>
    <property type="project" value="UniProtKB-UniRule"/>
</dbReference>
<evidence type="ECO:0000313" key="4">
    <source>
        <dbReference type="Proteomes" id="UP000297900"/>
    </source>
</evidence>
<dbReference type="Proteomes" id="UP000297900">
    <property type="component" value="Unassembled WGS sequence"/>
</dbReference>
<organism evidence="3 4">
    <name type="scientific">Cohnella luojiensis</name>
    <dbReference type="NCBI Taxonomy" id="652876"/>
    <lineage>
        <taxon>Bacteria</taxon>
        <taxon>Bacillati</taxon>
        <taxon>Bacillota</taxon>
        <taxon>Bacilli</taxon>
        <taxon>Bacillales</taxon>
        <taxon>Paenibacillaceae</taxon>
        <taxon>Cohnella</taxon>
    </lineage>
</organism>
<dbReference type="InterPro" id="IPR007159">
    <property type="entry name" value="SpoVT-AbrB_dom"/>
</dbReference>
<dbReference type="Gene3D" id="2.10.260.10">
    <property type="match status" value="1"/>
</dbReference>
<comment type="caution">
    <text evidence="3">The sequence shown here is derived from an EMBL/GenBank/DDBJ whole genome shotgun (WGS) entry which is preliminary data.</text>
</comment>
<proteinExistence type="predicted"/>
<dbReference type="SUPFAM" id="SSF89447">
    <property type="entry name" value="AbrB/MazE/MraZ-like"/>
    <property type="match status" value="1"/>
</dbReference>
<accession>A0A4Y8M4D9</accession>
<name>A0A4Y8M4D9_9BACL</name>
<dbReference type="AlphaFoldDB" id="A0A4Y8M4D9"/>